<feature type="region of interest" description="Disordered" evidence="1">
    <location>
        <begin position="594"/>
        <end position="631"/>
    </location>
</feature>
<dbReference type="Proteomes" id="UP000271889">
    <property type="component" value="Unassembled WGS sequence"/>
</dbReference>
<evidence type="ECO:0000313" key="3">
    <source>
        <dbReference type="Proteomes" id="UP000271889"/>
    </source>
</evidence>
<feature type="compositionally biased region" description="Polar residues" evidence="1">
    <location>
        <begin position="338"/>
        <end position="358"/>
    </location>
</feature>
<evidence type="ECO:0000313" key="2">
    <source>
        <dbReference type="EMBL" id="VDK40735.1"/>
    </source>
</evidence>
<evidence type="ECO:0000256" key="1">
    <source>
        <dbReference type="SAM" id="MobiDB-lite"/>
    </source>
</evidence>
<sequence>MRSCRSPKLNVKGGDWSSFFHQFEAVASQSTTNVTRPSIVDDNVPLPIIHNPLRTTFLERVGTVAGGHHFDIAYQETVDEHVKCQVCGMLLRRTMFAAHVRQRHPEMCPPSLSTDDDSGRHSGLESPDISRNPNFPFSPKLMSPPIPKEPIKLTISLKGHRKHKRRKTKRERRGEDATVSSMEEEQHSPDAHDSKNEDRFFWPDDEQPGPSSQTSTPNFLGHGLSPSGRLKVPESPESVEDVVMHTSPRTHARARQEASSDEDTKKRRKRKSKRKTRRKDRDNSTTPVTPRSRVLPAVEPLRLAITPEGARVIDRRSPAATCRQASQTERNRPETRSFTHSQQTSSRSAFTEIQSFPASSHVLPTPQSFSHLSAQPASTSGTACEAKEERIKTLTVGQPARKAGRGDAVESLLPSSPPVATVLTPSSWVYSQSQITTEIPILPTYNTRSVRKAAVESASFRPEAIAFDPFIKPSALVEPEGVRPAVSDSAFLEEAADPHSTENRRPILPQRKTRQPSGSQEASWEPLGIKSPTYGVVLPVAPRQDNDADDATVAFLTSSPELLSEDDSCPIKEEVEESQSMIGASPLRMYRQKIRSGHSATSESTDTDQRTIIDVEEDQAERRSSDRDSEIRSLTKKLAALSQEQLEQRKLSVDLSRSVSENVNESAVAVLEASPVLHIETVETTLPYIPMQRKEVEGLDEQQDREELVFTPDDQHIPVLDGTFDAIFGSGPLEYSQSELSREVLEHSATDQASLQRIYEEGVEEQERFVPSQQLAASVSGLSIGSEKSEMPINVLVTTRSEGREVSAGASDHERTLSPISLIGSGAKLAKYREEEEISSYGEDYSADDDELVDLHESSISNYRELEQQTEYEQSLRQQPPSSVTLTEGPAFSTLENVDEIAPQITMQEAPQTLQWDDIPAVPFHPGPAELRVQTAFEGPSTSQQVLQHSEPLPQRLSSQRPSMPNTLTYGATPVVPAHQAPPPPHSFPLQGGQGQKSDSQQWSQLHSLRITQNANVQGREVTIVTDQQQISLDQGQQKIRFHSGQTQFQPYKPRQTAVSGISQSYIQPDTFAFPQSHPYPYELQSQQPTPLEQASQWIPSFSTGTQVRRPAELMEAEMKAMRYIYLMNEQRHAKKTLAEQDEKLSKIAEEKTNNLILLTELPPIIIEPTVIPEGVSRFRMQVGSFFQGNGFAKWAPVSW</sequence>
<feature type="compositionally biased region" description="Polar residues" evidence="1">
    <location>
        <begin position="209"/>
        <end position="218"/>
    </location>
</feature>
<feature type="compositionally biased region" description="Basic residues" evidence="1">
    <location>
        <begin position="266"/>
        <end position="278"/>
    </location>
</feature>
<organism evidence="2 3">
    <name type="scientific">Cylicostephanus goldi</name>
    <name type="common">Nematode worm</name>
    <dbReference type="NCBI Taxonomy" id="71465"/>
    <lineage>
        <taxon>Eukaryota</taxon>
        <taxon>Metazoa</taxon>
        <taxon>Ecdysozoa</taxon>
        <taxon>Nematoda</taxon>
        <taxon>Chromadorea</taxon>
        <taxon>Rhabditida</taxon>
        <taxon>Rhabditina</taxon>
        <taxon>Rhabditomorpha</taxon>
        <taxon>Strongyloidea</taxon>
        <taxon>Strongylidae</taxon>
        <taxon>Cylicostephanus</taxon>
    </lineage>
</organism>
<dbReference type="AlphaFoldDB" id="A0A3P6QK40"/>
<name>A0A3P6QK40_CYLGO</name>
<feature type="compositionally biased region" description="Polar residues" evidence="1">
    <location>
        <begin position="956"/>
        <end position="970"/>
    </location>
</feature>
<keyword evidence="3" id="KW-1185">Reference proteome</keyword>
<proteinExistence type="predicted"/>
<feature type="compositionally biased region" description="Basic and acidic residues" evidence="1">
    <location>
        <begin position="254"/>
        <end position="265"/>
    </location>
</feature>
<feature type="region of interest" description="Disordered" evidence="1">
    <location>
        <begin position="309"/>
        <end position="389"/>
    </location>
</feature>
<dbReference type="OrthoDB" id="5863779at2759"/>
<feature type="compositionally biased region" description="Polar residues" evidence="1">
    <location>
        <begin position="365"/>
        <end position="382"/>
    </location>
</feature>
<accession>A0A3P6QK40</accession>
<feature type="compositionally biased region" description="Basic residues" evidence="1">
    <location>
        <begin position="158"/>
        <end position="171"/>
    </location>
</feature>
<feature type="compositionally biased region" description="Basic and acidic residues" evidence="1">
    <location>
        <begin position="496"/>
        <end position="505"/>
    </location>
</feature>
<reference evidence="2 3" key="1">
    <citation type="submission" date="2018-11" db="EMBL/GenBank/DDBJ databases">
        <authorList>
            <consortium name="Pathogen Informatics"/>
        </authorList>
    </citation>
    <scope>NUCLEOTIDE SEQUENCE [LARGE SCALE GENOMIC DNA]</scope>
</reference>
<feature type="region of interest" description="Disordered" evidence="1">
    <location>
        <begin position="105"/>
        <end position="295"/>
    </location>
</feature>
<feature type="compositionally biased region" description="Basic and acidic residues" evidence="1">
    <location>
        <begin position="620"/>
        <end position="631"/>
    </location>
</feature>
<dbReference type="EMBL" id="UYRV01000045">
    <property type="protein sequence ID" value="VDK40735.1"/>
    <property type="molecule type" value="Genomic_DNA"/>
</dbReference>
<feature type="region of interest" description="Disordered" evidence="1">
    <location>
        <begin position="492"/>
        <end position="527"/>
    </location>
</feature>
<feature type="region of interest" description="Disordered" evidence="1">
    <location>
        <begin position="938"/>
        <end position="1002"/>
    </location>
</feature>
<protein>
    <submittedName>
        <fullName evidence="2">Uncharacterized protein</fullName>
    </submittedName>
</protein>
<gene>
    <name evidence="2" type="ORF">CGOC_LOCUS60</name>
</gene>
<feature type="compositionally biased region" description="Basic and acidic residues" evidence="1">
    <location>
        <begin position="184"/>
        <end position="202"/>
    </location>
</feature>